<dbReference type="PANTHER" id="PTHR10357">
    <property type="entry name" value="ALPHA-AMYLASE FAMILY MEMBER"/>
    <property type="match status" value="1"/>
</dbReference>
<dbReference type="PANTHER" id="PTHR10357:SF209">
    <property type="entry name" value="PERIPLASMIC ALPHA-AMYLASE"/>
    <property type="match status" value="1"/>
</dbReference>
<dbReference type="SUPFAM" id="SSF51445">
    <property type="entry name" value="(Trans)glycosidases"/>
    <property type="match status" value="1"/>
</dbReference>
<dbReference type="SMART" id="SM00642">
    <property type="entry name" value="Aamy"/>
    <property type="match status" value="1"/>
</dbReference>
<dbReference type="AlphaFoldDB" id="A0A1V4BLI5"/>
<accession>A0A1V4BLI5</accession>
<organism evidence="2 3">
    <name type="scientific">Microcystis aeruginosa KW</name>
    <dbReference type="NCBI Taxonomy" id="1960155"/>
    <lineage>
        <taxon>Bacteria</taxon>
        <taxon>Bacillati</taxon>
        <taxon>Cyanobacteriota</taxon>
        <taxon>Cyanophyceae</taxon>
        <taxon>Oscillatoriophycideae</taxon>
        <taxon>Chroococcales</taxon>
        <taxon>Microcystaceae</taxon>
        <taxon>Microcystis</taxon>
    </lineage>
</organism>
<dbReference type="Proteomes" id="UP000189835">
    <property type="component" value="Unassembled WGS sequence"/>
</dbReference>
<comment type="caution">
    <text evidence="2">The sequence shown here is derived from an EMBL/GenBank/DDBJ whole genome shotgun (WGS) entry which is preliminary data.</text>
</comment>
<dbReference type="EMBL" id="MVGR01000005">
    <property type="protein sequence ID" value="OPF14960.1"/>
    <property type="molecule type" value="Genomic_DNA"/>
</dbReference>
<protein>
    <recommendedName>
        <fullName evidence="1">Glycosyl hydrolase family 13 catalytic domain-containing protein</fullName>
    </recommendedName>
</protein>
<name>A0A1V4BLI5_MICAE</name>
<proteinExistence type="predicted"/>
<gene>
    <name evidence="2" type="ORF">B1L04_20475</name>
</gene>
<evidence type="ECO:0000313" key="2">
    <source>
        <dbReference type="EMBL" id="OPF14960.1"/>
    </source>
</evidence>
<dbReference type="InterPro" id="IPR017853">
    <property type="entry name" value="GH"/>
</dbReference>
<dbReference type="Pfam" id="PF00128">
    <property type="entry name" value="Alpha-amylase"/>
    <property type="match status" value="1"/>
</dbReference>
<evidence type="ECO:0000259" key="1">
    <source>
        <dbReference type="SMART" id="SM00642"/>
    </source>
</evidence>
<dbReference type="GO" id="GO:0005975">
    <property type="term" value="P:carbohydrate metabolic process"/>
    <property type="evidence" value="ECO:0007669"/>
    <property type="project" value="InterPro"/>
</dbReference>
<dbReference type="Gene3D" id="3.20.20.80">
    <property type="entry name" value="Glycosidases"/>
    <property type="match status" value="2"/>
</dbReference>
<reference evidence="2 3" key="1">
    <citation type="submission" date="2017-02" db="EMBL/GenBank/DDBJ databases">
        <title>Genome sequence of Microcystis aeruginosa KW.</title>
        <authorList>
            <person name="Oh H.-M."/>
            <person name="Ahn C.-Y."/>
            <person name="Jeong H."/>
            <person name="Srivastava A."/>
            <person name="Lee H.-G."/>
            <person name="Kang S.-R."/>
        </authorList>
    </citation>
    <scope>NUCLEOTIDE SEQUENCE [LARGE SCALE GENOMIC DNA]</scope>
    <source>
        <strain evidence="2 3">KW</strain>
    </source>
</reference>
<feature type="domain" description="Glycosyl hydrolase family 13 catalytic" evidence="1">
    <location>
        <begin position="47"/>
        <end position="507"/>
    </location>
</feature>
<dbReference type="InterPro" id="IPR006047">
    <property type="entry name" value="GH13_cat_dom"/>
</dbReference>
<evidence type="ECO:0000313" key="3">
    <source>
        <dbReference type="Proteomes" id="UP000189835"/>
    </source>
</evidence>
<dbReference type="RefSeq" id="WP_079209196.1">
    <property type="nucleotide sequence ID" value="NZ_MVGR01000005.1"/>
</dbReference>
<sequence>MSTPIDLPNNNRPDSLVEVRTLLDRVRRDGITYFPSPMDWRDEVLYFLLPDRFSDGNEGSRSLLTRDEIKDLRQAANRPDWNWKKWADSGRRWQGGTIKGIIGQLDYLQNLGITTIWVGPVFKQRTRLDTYHGYGIQDFLEVDPRFGTRRDLIDLVNAAHSKQMRIILDIIMNHSGDNWGYVEPNQSLSNARNEPPYLPWPDFYGNPNNSNTKDWRLAWRNEEEIGFTTNSDDIKEPHEGVWPRELQNSKLYTLAGKGDLGKGDVNDPHAENKRTDFFSLKDFALDVPNTLSFLAECYKYWIALTDCDGFRIDTVKHVSLNEARDFCGSIREFTDTLGKRNFLLVGEIAGGDEFQDFYLDRLAILQRNLSAALDIGGARTSLNNVAKGLAPASEYLNLFKENTEDFGSHRSLGNRHISILDDHDHVSGDKIRFSAEIPDDSPVKDYQVVAATAFQLFTLGIPCIYYGTEQAFAGPARSQLQFLRTEGWKDPNNYGDRYLRETMFGSEHPRAYFKNNDLNTQVTEKDTTLPGFGAFGTTGKHCFDPTSPAYGRIAALCRIRAENLVLRVGRQYQRQIRIPGSGFEFPKAGELVAWSRILDTQEAICIVNPNGIAARGGDVMVAAELWPVGTEFTVIANTAQTALGSSFSGSHPVESTVSVKRANDTTFIEIRNVPPSEVLVLLKKF</sequence>